<comment type="caution">
    <text evidence="1">The sequence shown here is derived from an EMBL/GenBank/DDBJ whole genome shotgun (WGS) entry which is preliminary data.</text>
</comment>
<sequence length="66" mass="6916">MPSAAVPVTGESWRSEALPIGSISAGRAAAEADPILKRIMLTTPVTHLVGYLAMTNNPGSRQVSLR</sequence>
<protein>
    <submittedName>
        <fullName evidence="1">Uncharacterized protein</fullName>
    </submittedName>
</protein>
<accession>A0A9W6RT96</accession>
<gene>
    <name evidence="1" type="ORF">Airi01_095520</name>
</gene>
<organism evidence="1 2">
    <name type="scientific">Actinoallomurus iriomotensis</name>
    <dbReference type="NCBI Taxonomy" id="478107"/>
    <lineage>
        <taxon>Bacteria</taxon>
        <taxon>Bacillati</taxon>
        <taxon>Actinomycetota</taxon>
        <taxon>Actinomycetes</taxon>
        <taxon>Streptosporangiales</taxon>
        <taxon>Thermomonosporaceae</taxon>
        <taxon>Actinoallomurus</taxon>
    </lineage>
</organism>
<dbReference type="EMBL" id="BSTJ01000018">
    <property type="protein sequence ID" value="GLY81285.1"/>
    <property type="molecule type" value="Genomic_DNA"/>
</dbReference>
<reference evidence="1" key="1">
    <citation type="submission" date="2023-03" db="EMBL/GenBank/DDBJ databases">
        <title>Actinoallomurus iriomotensis NBRC 103681.</title>
        <authorList>
            <person name="Ichikawa N."/>
            <person name="Sato H."/>
            <person name="Tonouchi N."/>
        </authorList>
    </citation>
    <scope>NUCLEOTIDE SEQUENCE</scope>
    <source>
        <strain evidence="1">NBRC 103681</strain>
    </source>
</reference>
<dbReference type="Proteomes" id="UP001165135">
    <property type="component" value="Unassembled WGS sequence"/>
</dbReference>
<dbReference type="AlphaFoldDB" id="A0A9W6RT96"/>
<evidence type="ECO:0000313" key="2">
    <source>
        <dbReference type="Proteomes" id="UP001165135"/>
    </source>
</evidence>
<name>A0A9W6RT96_9ACTN</name>
<evidence type="ECO:0000313" key="1">
    <source>
        <dbReference type="EMBL" id="GLY81285.1"/>
    </source>
</evidence>
<proteinExistence type="predicted"/>